<gene>
    <name evidence="1" type="ORF">FE810_11020</name>
</gene>
<dbReference type="RefSeq" id="WP_138320113.1">
    <property type="nucleotide sequence ID" value="NZ_VCBC01000010.1"/>
</dbReference>
<reference evidence="1 2" key="1">
    <citation type="submission" date="2019-05" db="EMBL/GenBank/DDBJ databases">
        <title>Genome sequences of Thalassotalea litorea 1K03283.</title>
        <authorList>
            <person name="Zhang D."/>
        </authorList>
    </citation>
    <scope>NUCLEOTIDE SEQUENCE [LARGE SCALE GENOMIC DNA]</scope>
    <source>
        <strain evidence="1 2">MCCC 1K03283</strain>
    </source>
</reference>
<evidence type="ECO:0008006" key="3">
    <source>
        <dbReference type="Google" id="ProtNLM"/>
    </source>
</evidence>
<keyword evidence="2" id="KW-1185">Reference proteome</keyword>
<sequence>MRIILIISALFMMGCQSTPYRDDYAKHTNQLRGNYIQPDQYQFKFAAGKEIDLRGAYSSNTDTAATPVMYHGGAGLVGLALQVGIHSAMVQSGREGQLSEQQQQANESISAAINASKSFSLTDIAGDHASDIAEGDFTPESVIHVKPIFFGQTDHSKLSLKTLVWIEWPEKLRKKKKKLKHAYLYSNLIHVHSNLLSEEQRQQFQSGDSDALKQQLQSMLQTSLDIAKAELTGQYKDIKGASKTFFLKESDNKKVIRGVLVEETCNHQVVKNLHQWFVVLPKGQTSTVGNECALAHSQVGSDA</sequence>
<comment type="caution">
    <text evidence="1">The sequence shown here is derived from an EMBL/GenBank/DDBJ whole genome shotgun (WGS) entry which is preliminary data.</text>
</comment>
<dbReference type="PROSITE" id="PS51257">
    <property type="entry name" value="PROKAR_LIPOPROTEIN"/>
    <property type="match status" value="1"/>
</dbReference>
<dbReference type="EMBL" id="VCBC01000010">
    <property type="protein sequence ID" value="TLU64615.1"/>
    <property type="molecule type" value="Genomic_DNA"/>
</dbReference>
<evidence type="ECO:0000313" key="2">
    <source>
        <dbReference type="Proteomes" id="UP000307790"/>
    </source>
</evidence>
<proteinExistence type="predicted"/>
<name>A0A5R9IGG7_9GAMM</name>
<protein>
    <recommendedName>
        <fullName evidence="3">Lipoprotein</fullName>
    </recommendedName>
</protein>
<dbReference type="Proteomes" id="UP000307790">
    <property type="component" value="Unassembled WGS sequence"/>
</dbReference>
<organism evidence="1 2">
    <name type="scientific">Thalassotalea litorea</name>
    <dbReference type="NCBI Taxonomy" id="2020715"/>
    <lineage>
        <taxon>Bacteria</taxon>
        <taxon>Pseudomonadati</taxon>
        <taxon>Pseudomonadota</taxon>
        <taxon>Gammaproteobacteria</taxon>
        <taxon>Alteromonadales</taxon>
        <taxon>Colwelliaceae</taxon>
        <taxon>Thalassotalea</taxon>
    </lineage>
</organism>
<accession>A0A5R9IGG7</accession>
<dbReference type="AlphaFoldDB" id="A0A5R9IGG7"/>
<dbReference type="OrthoDB" id="5815474at2"/>
<evidence type="ECO:0000313" key="1">
    <source>
        <dbReference type="EMBL" id="TLU64615.1"/>
    </source>
</evidence>